<accession>A0AAW1YB73</accession>
<dbReference type="GO" id="GO:1900034">
    <property type="term" value="P:regulation of cellular response to heat"/>
    <property type="evidence" value="ECO:0007669"/>
    <property type="project" value="InterPro"/>
</dbReference>
<organism evidence="2 3">
    <name type="scientific">Rubus argutus</name>
    <name type="common">Southern blackberry</name>
    <dbReference type="NCBI Taxonomy" id="59490"/>
    <lineage>
        <taxon>Eukaryota</taxon>
        <taxon>Viridiplantae</taxon>
        <taxon>Streptophyta</taxon>
        <taxon>Embryophyta</taxon>
        <taxon>Tracheophyta</taxon>
        <taxon>Spermatophyta</taxon>
        <taxon>Magnoliopsida</taxon>
        <taxon>eudicotyledons</taxon>
        <taxon>Gunneridae</taxon>
        <taxon>Pentapetalae</taxon>
        <taxon>rosids</taxon>
        <taxon>fabids</taxon>
        <taxon>Rosales</taxon>
        <taxon>Rosaceae</taxon>
        <taxon>Rosoideae</taxon>
        <taxon>Rosoideae incertae sedis</taxon>
        <taxon>Rubus</taxon>
    </lineage>
</organism>
<dbReference type="EMBL" id="JBEDUW010000002">
    <property type="protein sequence ID" value="KAK9946092.1"/>
    <property type="molecule type" value="Genomic_DNA"/>
</dbReference>
<proteinExistence type="predicted"/>
<comment type="caution">
    <text evidence="2">The sequence shown here is derived from an EMBL/GenBank/DDBJ whole genome shotgun (WGS) entry which is preliminary data.</text>
</comment>
<name>A0AAW1YB73_RUBAR</name>
<feature type="region of interest" description="Disordered" evidence="1">
    <location>
        <begin position="116"/>
        <end position="153"/>
    </location>
</feature>
<dbReference type="Proteomes" id="UP001457282">
    <property type="component" value="Unassembled WGS sequence"/>
</dbReference>
<evidence type="ECO:0000313" key="2">
    <source>
        <dbReference type="EMBL" id="KAK9946092.1"/>
    </source>
</evidence>
<dbReference type="PANTHER" id="PTHR33704">
    <property type="entry name" value="PROTEIN HEAT INTOLERANT 4-RELATED"/>
    <property type="match status" value="1"/>
</dbReference>
<gene>
    <name evidence="2" type="ORF">M0R45_011570</name>
</gene>
<feature type="region of interest" description="Disordered" evidence="1">
    <location>
        <begin position="1"/>
        <end position="23"/>
    </location>
</feature>
<keyword evidence="3" id="KW-1185">Reference proteome</keyword>
<evidence type="ECO:0000256" key="1">
    <source>
        <dbReference type="SAM" id="MobiDB-lite"/>
    </source>
</evidence>
<dbReference type="PANTHER" id="PTHR33704:SF1">
    <property type="entry name" value="PROTEIN HEAT INTOLERANT 4-RELATED"/>
    <property type="match status" value="1"/>
</dbReference>
<dbReference type="Gene3D" id="6.10.250.2770">
    <property type="match status" value="1"/>
</dbReference>
<dbReference type="AlphaFoldDB" id="A0AAW1YB73"/>
<reference evidence="2 3" key="1">
    <citation type="journal article" date="2023" name="G3 (Bethesda)">
        <title>A chromosome-length genome assembly and annotation of blackberry (Rubus argutus, cv. 'Hillquist').</title>
        <authorList>
            <person name="Bruna T."/>
            <person name="Aryal R."/>
            <person name="Dudchenko O."/>
            <person name="Sargent D.J."/>
            <person name="Mead D."/>
            <person name="Buti M."/>
            <person name="Cavallini A."/>
            <person name="Hytonen T."/>
            <person name="Andres J."/>
            <person name="Pham M."/>
            <person name="Weisz D."/>
            <person name="Mascagni F."/>
            <person name="Usai G."/>
            <person name="Natali L."/>
            <person name="Bassil N."/>
            <person name="Fernandez G.E."/>
            <person name="Lomsadze A."/>
            <person name="Armour M."/>
            <person name="Olukolu B."/>
            <person name="Poorten T."/>
            <person name="Britton C."/>
            <person name="Davik J."/>
            <person name="Ashrafi H."/>
            <person name="Aiden E.L."/>
            <person name="Borodovsky M."/>
            <person name="Worthington M."/>
        </authorList>
    </citation>
    <scope>NUCLEOTIDE SEQUENCE [LARGE SCALE GENOMIC DNA]</scope>
    <source>
        <strain evidence="2">PI 553951</strain>
    </source>
</reference>
<evidence type="ECO:0000313" key="3">
    <source>
        <dbReference type="Proteomes" id="UP001457282"/>
    </source>
</evidence>
<protein>
    <submittedName>
        <fullName evidence="2">Uncharacterized protein</fullName>
    </submittedName>
</protein>
<sequence>MKGQQQTQSHHHTREAPQGHSARTIAEPQYMEEQRNLQDLGKAAFSVGTEWDRLDSVYKYDWDFTNLEHEFEQGGKSTSLVLLRLHLIISFSSGSNSDASSRCRLGRRPWRLGLGRFREGRGDSSDEADEDGLDPLQPSGGQRGVAIRKSIPV</sequence>
<dbReference type="InterPro" id="IPR039313">
    <property type="entry name" value="HIT4"/>
</dbReference>